<sequence>MFKNYLKVALRNLLKNKVYSLINIAGLAIGMTATIMIGLWIHDELSYNDHFTNKETIAQIYQHESANGMVDTGPAIPRPLEFALRKDHADNFKHIVMSSWNQTRYLRYGEVNLNMEGNFMQEGALDMLGIEVVKGEKDGLKDKNVIMINESVAKALFKDEDPVGKILKVNNRFDLKVTAVYKDIPTNNNFNDVHFIIPWKFYTSSRSWVERAKTSWGNNSFQMFVQINENTTMDAVTAKIIDVKKNASPNEAEFNPQMFLFPMKDWHLRSEFENGVQTGGRIENVWLFGIIGIFVLLLACINFVNLSTARSEKRATEVGIRKSIGSSRGQLISQFLSESFLIVLLSFVLSIGLVLLFLNGFNDLASKTIVFPWSDVQFWLISFVFIMITSFLAGSYPALYLSSFNPVTVLKGTFKTGRYSALPRKILVVMQFTVSVALIIGTMTVIDQVDHAKNRPVGYVKEGLIQIPVMSTEFIGKEDSMRSQFIASGGATEMATTSSPTTNVWSNRSGYTWEGKPPGFQEDFAFTSVSYEFTDALGLKIIEGRGFSREFPSDSLAVILNKTAVDYMGIKDPIGKYIRDSDVDDPTPAPPLKIIGVIDDMIMQSPYSPVKQSMYAFDRNGNGNFYNIRLNPAQSIKENLNAIERTFKANFPNLPFSYQFVDEQYGRKFRSEERVANLSKVFTLLAIFISCLGLFGLASFVAEQRVKEIGVRKTLGASVGQLWMLLSKDFIKLVLISLIIGSPIAYYMMTQWLQKFAYRTDVSLVIFAIACSGALAITLITVSFQAIRSATTNPVDSLRTE</sequence>
<feature type="transmembrane region" description="Helical" evidence="7">
    <location>
        <begin position="426"/>
        <end position="446"/>
    </location>
</feature>
<evidence type="ECO:0000256" key="5">
    <source>
        <dbReference type="ARBA" id="ARBA00023136"/>
    </source>
</evidence>
<feature type="domain" description="ABC3 transporter permease C-terminal" evidence="8">
    <location>
        <begin position="290"/>
        <end position="406"/>
    </location>
</feature>
<dbReference type="PANTHER" id="PTHR30572:SF4">
    <property type="entry name" value="ABC TRANSPORTER PERMEASE YTRF"/>
    <property type="match status" value="1"/>
</dbReference>
<evidence type="ECO:0000256" key="2">
    <source>
        <dbReference type="ARBA" id="ARBA00022475"/>
    </source>
</evidence>
<feature type="domain" description="ABC3 transporter permease C-terminal" evidence="8">
    <location>
        <begin position="681"/>
        <end position="793"/>
    </location>
</feature>
<feature type="transmembrane region" description="Helical" evidence="7">
    <location>
        <begin position="335"/>
        <end position="358"/>
    </location>
</feature>
<organism evidence="10 11">
    <name type="scientific">Asprobacillus argus</name>
    <dbReference type="NCBI Taxonomy" id="3076534"/>
    <lineage>
        <taxon>Bacteria</taxon>
        <taxon>Pseudomonadati</taxon>
        <taxon>Bacteroidota</taxon>
        <taxon>Flavobacteriia</taxon>
        <taxon>Flavobacteriales</taxon>
        <taxon>Flavobacteriaceae</taxon>
        <taxon>Asprobacillus</taxon>
    </lineage>
</organism>
<evidence type="ECO:0000313" key="11">
    <source>
        <dbReference type="Proteomes" id="UP001257277"/>
    </source>
</evidence>
<evidence type="ECO:0000256" key="1">
    <source>
        <dbReference type="ARBA" id="ARBA00004651"/>
    </source>
</evidence>
<keyword evidence="4 7" id="KW-1133">Transmembrane helix</keyword>
<evidence type="ECO:0000259" key="8">
    <source>
        <dbReference type="Pfam" id="PF02687"/>
    </source>
</evidence>
<evidence type="ECO:0000313" key="10">
    <source>
        <dbReference type="EMBL" id="MDT7831239.1"/>
    </source>
</evidence>
<proteinExistence type="inferred from homology"/>
<evidence type="ECO:0000259" key="9">
    <source>
        <dbReference type="Pfam" id="PF12704"/>
    </source>
</evidence>
<dbReference type="InterPro" id="IPR025857">
    <property type="entry name" value="MacB_PCD"/>
</dbReference>
<feature type="domain" description="MacB-like periplasmic core" evidence="9">
    <location>
        <begin position="20"/>
        <end position="241"/>
    </location>
</feature>
<keyword evidence="2" id="KW-1003">Cell membrane</keyword>
<feature type="transmembrane region" description="Helical" evidence="7">
    <location>
        <begin position="681"/>
        <end position="702"/>
    </location>
</feature>
<dbReference type="InterPro" id="IPR003838">
    <property type="entry name" value="ABC3_permease_C"/>
</dbReference>
<evidence type="ECO:0000256" key="6">
    <source>
        <dbReference type="ARBA" id="ARBA00038076"/>
    </source>
</evidence>
<evidence type="ECO:0000256" key="3">
    <source>
        <dbReference type="ARBA" id="ARBA00022692"/>
    </source>
</evidence>
<dbReference type="InterPro" id="IPR050250">
    <property type="entry name" value="Macrolide_Exporter_MacB"/>
</dbReference>
<comment type="caution">
    <text evidence="10">The sequence shown here is derived from an EMBL/GenBank/DDBJ whole genome shotgun (WGS) entry which is preliminary data.</text>
</comment>
<dbReference type="EMBL" id="JAVTTO010000001">
    <property type="protein sequence ID" value="MDT7831239.1"/>
    <property type="molecule type" value="Genomic_DNA"/>
</dbReference>
<comment type="similarity">
    <text evidence="6">Belongs to the ABC-4 integral membrane protein family.</text>
</comment>
<dbReference type="PANTHER" id="PTHR30572">
    <property type="entry name" value="MEMBRANE COMPONENT OF TRANSPORTER-RELATED"/>
    <property type="match status" value="1"/>
</dbReference>
<dbReference type="Pfam" id="PF02687">
    <property type="entry name" value="FtsX"/>
    <property type="match status" value="2"/>
</dbReference>
<evidence type="ECO:0000256" key="7">
    <source>
        <dbReference type="SAM" id="Phobius"/>
    </source>
</evidence>
<feature type="transmembrane region" description="Helical" evidence="7">
    <location>
        <begin position="21"/>
        <end position="41"/>
    </location>
</feature>
<comment type="subcellular location">
    <subcellularLocation>
        <location evidence="1">Cell membrane</location>
        <topology evidence="1">Multi-pass membrane protein</topology>
    </subcellularLocation>
</comment>
<feature type="transmembrane region" description="Helical" evidence="7">
    <location>
        <begin position="378"/>
        <end position="401"/>
    </location>
</feature>
<accession>A0ABU3LBY9</accession>
<reference evidence="10 11" key="1">
    <citation type="submission" date="2023-09" db="EMBL/GenBank/DDBJ databases">
        <title>Novel taxa isolated from Blanes Bay.</title>
        <authorList>
            <person name="Rey-Velasco X."/>
            <person name="Lucena T."/>
        </authorList>
    </citation>
    <scope>NUCLEOTIDE SEQUENCE [LARGE SCALE GENOMIC DNA]</scope>
    <source>
        <strain evidence="10 11">S356</strain>
    </source>
</reference>
<keyword evidence="11" id="KW-1185">Reference proteome</keyword>
<dbReference type="Proteomes" id="UP001257277">
    <property type="component" value="Unassembled WGS sequence"/>
</dbReference>
<keyword evidence="5 7" id="KW-0472">Membrane</keyword>
<feature type="transmembrane region" description="Helical" evidence="7">
    <location>
        <begin position="730"/>
        <end position="750"/>
    </location>
</feature>
<feature type="transmembrane region" description="Helical" evidence="7">
    <location>
        <begin position="285"/>
        <end position="304"/>
    </location>
</feature>
<dbReference type="Pfam" id="PF12704">
    <property type="entry name" value="MacB_PCD"/>
    <property type="match status" value="1"/>
</dbReference>
<protein>
    <submittedName>
        <fullName evidence="10">ABC transporter permease</fullName>
    </submittedName>
</protein>
<keyword evidence="3 7" id="KW-0812">Transmembrane</keyword>
<evidence type="ECO:0000256" key="4">
    <source>
        <dbReference type="ARBA" id="ARBA00022989"/>
    </source>
</evidence>
<feature type="transmembrane region" description="Helical" evidence="7">
    <location>
        <begin position="762"/>
        <end position="784"/>
    </location>
</feature>
<dbReference type="RefSeq" id="WP_349240490.1">
    <property type="nucleotide sequence ID" value="NZ_JAVTTO010000001.1"/>
</dbReference>
<gene>
    <name evidence="10" type="ORF">RQM59_02550</name>
</gene>
<name>A0ABU3LBY9_9FLAO</name>